<keyword evidence="4" id="KW-1185">Reference proteome</keyword>
<evidence type="ECO:0000313" key="3">
    <source>
        <dbReference type="EMBL" id="GFR47999.1"/>
    </source>
</evidence>
<feature type="region of interest" description="Disordered" evidence="1">
    <location>
        <begin position="367"/>
        <end position="403"/>
    </location>
</feature>
<dbReference type="InterPro" id="IPR005069">
    <property type="entry name" value="Nucl-diP-sugar_transferase"/>
</dbReference>
<dbReference type="Pfam" id="PF03407">
    <property type="entry name" value="Nucleotid_trans"/>
    <property type="match status" value="1"/>
</dbReference>
<evidence type="ECO:0000313" key="4">
    <source>
        <dbReference type="Proteomes" id="UP001054857"/>
    </source>
</evidence>
<protein>
    <recommendedName>
        <fullName evidence="2">Nucleotide-diphospho-sugar transferase domain-containing protein</fullName>
    </recommendedName>
</protein>
<proteinExistence type="predicted"/>
<comment type="caution">
    <text evidence="3">The sequence shown here is derived from an EMBL/GenBank/DDBJ whole genome shotgun (WGS) entry which is preliminary data.</text>
</comment>
<feature type="domain" description="Nucleotide-diphospho-sugar transferase" evidence="2">
    <location>
        <begin position="35"/>
        <end position="183"/>
    </location>
</feature>
<reference evidence="3 4" key="1">
    <citation type="journal article" date="2021" name="Sci. Rep.">
        <title>Genome sequencing of the multicellular alga Astrephomene provides insights into convergent evolution of germ-soma differentiation.</title>
        <authorList>
            <person name="Yamashita S."/>
            <person name="Yamamoto K."/>
            <person name="Matsuzaki R."/>
            <person name="Suzuki S."/>
            <person name="Yamaguchi H."/>
            <person name="Hirooka S."/>
            <person name="Minakuchi Y."/>
            <person name="Miyagishima S."/>
            <person name="Kawachi M."/>
            <person name="Toyoda A."/>
            <person name="Nozaki H."/>
        </authorList>
    </citation>
    <scope>NUCLEOTIDE SEQUENCE [LARGE SCALE GENOMIC DNA]</scope>
    <source>
        <strain evidence="3 4">NIES-4017</strain>
    </source>
</reference>
<dbReference type="Proteomes" id="UP001054857">
    <property type="component" value="Unassembled WGS sequence"/>
</dbReference>
<organism evidence="3 4">
    <name type="scientific">Astrephomene gubernaculifera</name>
    <dbReference type="NCBI Taxonomy" id="47775"/>
    <lineage>
        <taxon>Eukaryota</taxon>
        <taxon>Viridiplantae</taxon>
        <taxon>Chlorophyta</taxon>
        <taxon>core chlorophytes</taxon>
        <taxon>Chlorophyceae</taxon>
        <taxon>CS clade</taxon>
        <taxon>Chlamydomonadales</taxon>
        <taxon>Astrephomenaceae</taxon>
        <taxon>Astrephomene</taxon>
    </lineage>
</organism>
<feature type="region of interest" description="Disordered" evidence="1">
    <location>
        <begin position="302"/>
        <end position="348"/>
    </location>
</feature>
<feature type="compositionally biased region" description="Low complexity" evidence="1">
    <location>
        <begin position="381"/>
        <end position="390"/>
    </location>
</feature>
<sequence>PENRTGSAEEASFMRLALNTLYSYRTFGQATFDIVAAISPAALSECRKFRLPCFNASRYATDARSFKNINWAKVKLARDVLKLGYNVHLSDLDVSYLKPIPLAIQEIFSWSNGAADCSMMQEEWVHQDNPDDAASRRPIYLANTGAVFLRSNDRSVAFLESLLRWESDQNQEQYMATVVAYESWAPCSEEATCLAIRHRGMAAITRHPAQFPHNNCAPEPRYRHCASRRLYVHAVCRASSQDKEGFLRSLHAMFIRDGGNGGGGGGGVEVGQQDNEELAASGLPCPARQQRAWRERFYSAYTSEEQQQVAEEEVVAGGGESSEEKVEGNASAGRKTGMGAAAGDGTTTSKAVTNTAVVQLDAGAAALAAKQMQERQDSKRPPAAAAAASRPVHRRPRKLAAFP</sequence>
<feature type="non-terminal residue" evidence="3">
    <location>
        <position position="1"/>
    </location>
</feature>
<dbReference type="AlphaFoldDB" id="A0AAD3DTT0"/>
<feature type="compositionally biased region" description="Basic residues" evidence="1">
    <location>
        <begin position="391"/>
        <end position="403"/>
    </location>
</feature>
<name>A0AAD3DTT0_9CHLO</name>
<gene>
    <name evidence="3" type="ORF">Agub_g9823</name>
</gene>
<evidence type="ECO:0000256" key="1">
    <source>
        <dbReference type="SAM" id="MobiDB-lite"/>
    </source>
</evidence>
<accession>A0AAD3DTT0</accession>
<evidence type="ECO:0000259" key="2">
    <source>
        <dbReference type="Pfam" id="PF03407"/>
    </source>
</evidence>
<dbReference type="EMBL" id="BMAR01000021">
    <property type="protein sequence ID" value="GFR47999.1"/>
    <property type="molecule type" value="Genomic_DNA"/>
</dbReference>
<feature type="compositionally biased region" description="Low complexity" evidence="1">
    <location>
        <begin position="337"/>
        <end position="348"/>
    </location>
</feature>